<dbReference type="Proteomes" id="UP000279833">
    <property type="component" value="Unassembled WGS sequence"/>
</dbReference>
<sequence>MELKTTFNQYQSQNLQYKCQGSSTVRSGNLEDYNNHHQEGTSIYKWLSRQDTQHPLAGYYQQQPSVRENKPWKWIGRTLRKSSNCIKRQALTWNPEGKRKRRRPKNTLRRGIESDMKKINNN</sequence>
<evidence type="ECO:0000313" key="2">
    <source>
        <dbReference type="EMBL" id="VDP30597.1"/>
    </source>
</evidence>
<dbReference type="EMBL" id="UZAK01032730">
    <property type="protein sequence ID" value="VDP30597.1"/>
    <property type="molecule type" value="Genomic_DNA"/>
</dbReference>
<reference evidence="2 3" key="2">
    <citation type="submission" date="2018-11" db="EMBL/GenBank/DDBJ databases">
        <authorList>
            <consortium name="Pathogen Informatics"/>
        </authorList>
    </citation>
    <scope>NUCLEOTIDE SEQUENCE [LARGE SCALE GENOMIC DNA]</scope>
    <source>
        <strain evidence="2">Dakar</strain>
        <strain evidence="3">Dakar, Senegal</strain>
    </source>
</reference>
<feature type="compositionally biased region" description="Basic residues" evidence="1">
    <location>
        <begin position="98"/>
        <end position="108"/>
    </location>
</feature>
<evidence type="ECO:0000313" key="4">
    <source>
        <dbReference type="WBParaSite" id="SCUD_0000840901-mRNA-1"/>
    </source>
</evidence>
<accession>A0A183K099</accession>
<keyword evidence="3" id="KW-1185">Reference proteome</keyword>
<evidence type="ECO:0000256" key="1">
    <source>
        <dbReference type="SAM" id="MobiDB-lite"/>
    </source>
</evidence>
<gene>
    <name evidence="2" type="ORF">SCUD_LOCUS8409</name>
</gene>
<feature type="compositionally biased region" description="Basic and acidic residues" evidence="1">
    <location>
        <begin position="110"/>
        <end position="122"/>
    </location>
</feature>
<evidence type="ECO:0000313" key="3">
    <source>
        <dbReference type="Proteomes" id="UP000279833"/>
    </source>
</evidence>
<protein>
    <submittedName>
        <fullName evidence="2 4">Uncharacterized protein</fullName>
    </submittedName>
</protein>
<organism evidence="4">
    <name type="scientific">Schistosoma curassoni</name>
    <dbReference type="NCBI Taxonomy" id="6186"/>
    <lineage>
        <taxon>Eukaryota</taxon>
        <taxon>Metazoa</taxon>
        <taxon>Spiralia</taxon>
        <taxon>Lophotrochozoa</taxon>
        <taxon>Platyhelminthes</taxon>
        <taxon>Trematoda</taxon>
        <taxon>Digenea</taxon>
        <taxon>Strigeidida</taxon>
        <taxon>Schistosomatoidea</taxon>
        <taxon>Schistosomatidae</taxon>
        <taxon>Schistosoma</taxon>
    </lineage>
</organism>
<dbReference type="STRING" id="6186.A0A183K099"/>
<dbReference type="WBParaSite" id="SCUD_0000840901-mRNA-1">
    <property type="protein sequence ID" value="SCUD_0000840901-mRNA-1"/>
    <property type="gene ID" value="SCUD_0000840901"/>
</dbReference>
<dbReference type="AlphaFoldDB" id="A0A183K099"/>
<reference evidence="4" key="1">
    <citation type="submission" date="2016-06" db="UniProtKB">
        <authorList>
            <consortium name="WormBaseParasite"/>
        </authorList>
    </citation>
    <scope>IDENTIFICATION</scope>
</reference>
<feature type="region of interest" description="Disordered" evidence="1">
    <location>
        <begin position="90"/>
        <end position="122"/>
    </location>
</feature>
<name>A0A183K099_9TREM</name>
<proteinExistence type="predicted"/>